<dbReference type="PANTHER" id="PTHR43156:SF2">
    <property type="entry name" value="STAGE II SPORULATION PROTEIN E"/>
    <property type="match status" value="1"/>
</dbReference>
<evidence type="ECO:0000259" key="3">
    <source>
        <dbReference type="PROSITE" id="PS50110"/>
    </source>
</evidence>
<dbReference type="InterPro" id="IPR052016">
    <property type="entry name" value="Bact_Sigma-Reg"/>
</dbReference>
<gene>
    <name evidence="4" type="ORF">HHL22_04120</name>
</gene>
<dbReference type="InterPro" id="IPR036457">
    <property type="entry name" value="PPM-type-like_dom_sf"/>
</dbReference>
<protein>
    <submittedName>
        <fullName evidence="4">SpoIIE family protein phosphatase</fullName>
    </submittedName>
</protein>
<dbReference type="GO" id="GO:0000160">
    <property type="term" value="P:phosphorelay signal transduction system"/>
    <property type="evidence" value="ECO:0007669"/>
    <property type="project" value="InterPro"/>
</dbReference>
<dbReference type="GO" id="GO:0016791">
    <property type="term" value="F:phosphatase activity"/>
    <property type="evidence" value="ECO:0007669"/>
    <property type="project" value="TreeGrafter"/>
</dbReference>
<dbReference type="SMART" id="SM00331">
    <property type="entry name" value="PP2C_SIG"/>
    <property type="match status" value="1"/>
</dbReference>
<dbReference type="Pfam" id="PF00072">
    <property type="entry name" value="Response_reg"/>
    <property type="match status" value="1"/>
</dbReference>
<dbReference type="InterPro" id="IPR001789">
    <property type="entry name" value="Sig_transdc_resp-reg_receiver"/>
</dbReference>
<feature type="domain" description="Response regulatory" evidence="3">
    <location>
        <begin position="4"/>
        <end position="124"/>
    </location>
</feature>
<evidence type="ECO:0000313" key="4">
    <source>
        <dbReference type="EMBL" id="NML64385.1"/>
    </source>
</evidence>
<evidence type="ECO:0000313" key="5">
    <source>
        <dbReference type="Proteomes" id="UP000559626"/>
    </source>
</evidence>
<dbReference type="PROSITE" id="PS50110">
    <property type="entry name" value="RESPONSE_REGULATORY"/>
    <property type="match status" value="1"/>
</dbReference>
<dbReference type="Gene3D" id="3.60.40.10">
    <property type="entry name" value="PPM-type phosphatase domain"/>
    <property type="match status" value="1"/>
</dbReference>
<evidence type="ECO:0000256" key="2">
    <source>
        <dbReference type="PROSITE-ProRule" id="PRU00169"/>
    </source>
</evidence>
<dbReference type="InterPro" id="IPR001932">
    <property type="entry name" value="PPM-type_phosphatase-like_dom"/>
</dbReference>
<dbReference type="SMART" id="SM00448">
    <property type="entry name" value="REC"/>
    <property type="match status" value="1"/>
</dbReference>
<keyword evidence="1" id="KW-0378">Hydrolase</keyword>
<dbReference type="RefSeq" id="WP_169529688.1">
    <property type="nucleotide sequence ID" value="NZ_JABBGH010000001.1"/>
</dbReference>
<dbReference type="PANTHER" id="PTHR43156">
    <property type="entry name" value="STAGE II SPORULATION PROTEIN E-RELATED"/>
    <property type="match status" value="1"/>
</dbReference>
<dbReference type="Pfam" id="PF07228">
    <property type="entry name" value="SpoIIE"/>
    <property type="match status" value="1"/>
</dbReference>
<dbReference type="AlphaFoldDB" id="A0A7Y0AC74"/>
<dbReference type="EMBL" id="JABBGH010000001">
    <property type="protein sequence ID" value="NML64385.1"/>
    <property type="molecule type" value="Genomic_DNA"/>
</dbReference>
<keyword evidence="2" id="KW-0597">Phosphoprotein</keyword>
<evidence type="ECO:0000256" key="1">
    <source>
        <dbReference type="ARBA" id="ARBA00022801"/>
    </source>
</evidence>
<dbReference type="SUPFAM" id="SSF81606">
    <property type="entry name" value="PP2C-like"/>
    <property type="match status" value="1"/>
</dbReference>
<keyword evidence="5" id="KW-1185">Reference proteome</keyword>
<dbReference type="InterPro" id="IPR011006">
    <property type="entry name" value="CheY-like_superfamily"/>
</dbReference>
<dbReference type="Gene3D" id="3.40.50.2300">
    <property type="match status" value="1"/>
</dbReference>
<dbReference type="SUPFAM" id="SSF52172">
    <property type="entry name" value="CheY-like"/>
    <property type="match status" value="1"/>
</dbReference>
<organism evidence="4 5">
    <name type="scientific">Hymenobacter polaris</name>
    <dbReference type="NCBI Taxonomy" id="2682546"/>
    <lineage>
        <taxon>Bacteria</taxon>
        <taxon>Pseudomonadati</taxon>
        <taxon>Bacteroidota</taxon>
        <taxon>Cytophagia</taxon>
        <taxon>Cytophagales</taxon>
        <taxon>Hymenobacteraceae</taxon>
        <taxon>Hymenobacter</taxon>
    </lineage>
</organism>
<proteinExistence type="predicted"/>
<accession>A0A7Y0AC74</accession>
<reference evidence="4 5" key="1">
    <citation type="submission" date="2020-04" db="EMBL/GenBank/DDBJ databases">
        <title>Hymenobacter polaris sp. nov., isolated from Arctic soil.</title>
        <authorList>
            <person name="Dahal R.H."/>
        </authorList>
    </citation>
    <scope>NUCLEOTIDE SEQUENCE [LARGE SCALE GENOMIC DNA]</scope>
    <source>
        <strain evidence="4 5">RP-2-7</strain>
    </source>
</reference>
<dbReference type="Proteomes" id="UP000559626">
    <property type="component" value="Unassembled WGS sequence"/>
</dbReference>
<name>A0A7Y0AC74_9BACT</name>
<comment type="caution">
    <text evidence="4">The sequence shown here is derived from an EMBL/GenBank/DDBJ whole genome shotgun (WGS) entry which is preliminary data.</text>
</comment>
<sequence>MTIKILSVDDEPDMEMLITQRFRRQIRDKSFEFIFATNGQEALDKLDANEDITLILSDINMPEMDGLTFLTHLNDRKNPFLKAVMVSAFNDMDNIRTAMNRGAFDFVTKPISFEDLEATLNKTIDHVSMLMLAQREHDQLLAIQNDLNIAQEIQQAMLPKVFPPFPERTDFDLYAMLRAAKMVGGDLFDYFLMSEERLFFLIGDVSDKGVPASLFMAITKAIFKSHFSSKDCAPIQEEVMRINGFLSEENYSMMFVTAFVGILDIKTGVVEYIDAGHEAPLILRKDNTVESLPKRGGMALCILEDFPYQAQTFQLQPGDTLFTYTDGVPDANNKAGERFGMARVKALLAAQTSAALPQAITEATYDAIKNFIGDNAQFDDITMLTLRYNGA</sequence>
<feature type="modified residue" description="4-aspartylphosphate" evidence="2">
    <location>
        <position position="58"/>
    </location>
</feature>